<evidence type="ECO:0000313" key="3">
    <source>
        <dbReference type="Proteomes" id="UP000828390"/>
    </source>
</evidence>
<dbReference type="Proteomes" id="UP000828390">
    <property type="component" value="Unassembled WGS sequence"/>
</dbReference>
<accession>A0A9D3Y123</accession>
<dbReference type="AlphaFoldDB" id="A0A9D3Y123"/>
<protein>
    <submittedName>
        <fullName evidence="2">Uncharacterized protein</fullName>
    </submittedName>
</protein>
<reference evidence="2" key="1">
    <citation type="journal article" date="2019" name="bioRxiv">
        <title>The Genome of the Zebra Mussel, Dreissena polymorpha: A Resource for Invasive Species Research.</title>
        <authorList>
            <person name="McCartney M.A."/>
            <person name="Auch B."/>
            <person name="Kono T."/>
            <person name="Mallez S."/>
            <person name="Zhang Y."/>
            <person name="Obille A."/>
            <person name="Becker A."/>
            <person name="Abrahante J.E."/>
            <person name="Garbe J."/>
            <person name="Badalamenti J.P."/>
            <person name="Herman A."/>
            <person name="Mangelson H."/>
            <person name="Liachko I."/>
            <person name="Sullivan S."/>
            <person name="Sone E.D."/>
            <person name="Koren S."/>
            <person name="Silverstein K.A.T."/>
            <person name="Beckman K.B."/>
            <person name="Gohl D.M."/>
        </authorList>
    </citation>
    <scope>NUCLEOTIDE SEQUENCE</scope>
    <source>
        <strain evidence="2">Duluth1</strain>
        <tissue evidence="2">Whole animal</tissue>
    </source>
</reference>
<dbReference type="EMBL" id="JAIWYP010000032">
    <property type="protein sequence ID" value="KAH3691687.1"/>
    <property type="molecule type" value="Genomic_DNA"/>
</dbReference>
<feature type="compositionally biased region" description="Acidic residues" evidence="1">
    <location>
        <begin position="22"/>
        <end position="47"/>
    </location>
</feature>
<name>A0A9D3Y123_DREPO</name>
<evidence type="ECO:0000256" key="1">
    <source>
        <dbReference type="SAM" id="MobiDB-lite"/>
    </source>
</evidence>
<gene>
    <name evidence="2" type="ORF">DPMN_191725</name>
</gene>
<proteinExistence type="predicted"/>
<organism evidence="2 3">
    <name type="scientific">Dreissena polymorpha</name>
    <name type="common">Zebra mussel</name>
    <name type="synonym">Mytilus polymorpha</name>
    <dbReference type="NCBI Taxonomy" id="45954"/>
    <lineage>
        <taxon>Eukaryota</taxon>
        <taxon>Metazoa</taxon>
        <taxon>Spiralia</taxon>
        <taxon>Lophotrochozoa</taxon>
        <taxon>Mollusca</taxon>
        <taxon>Bivalvia</taxon>
        <taxon>Autobranchia</taxon>
        <taxon>Heteroconchia</taxon>
        <taxon>Euheterodonta</taxon>
        <taxon>Imparidentia</taxon>
        <taxon>Neoheterodontei</taxon>
        <taxon>Myida</taxon>
        <taxon>Dreissenoidea</taxon>
        <taxon>Dreissenidae</taxon>
        <taxon>Dreissena</taxon>
    </lineage>
</organism>
<comment type="caution">
    <text evidence="2">The sequence shown here is derived from an EMBL/GenBank/DDBJ whole genome shotgun (WGS) entry which is preliminary data.</text>
</comment>
<reference evidence="2" key="2">
    <citation type="submission" date="2020-11" db="EMBL/GenBank/DDBJ databases">
        <authorList>
            <person name="McCartney M.A."/>
            <person name="Auch B."/>
            <person name="Kono T."/>
            <person name="Mallez S."/>
            <person name="Becker A."/>
            <person name="Gohl D.M."/>
            <person name="Silverstein K.A.T."/>
            <person name="Koren S."/>
            <person name="Bechman K.B."/>
            <person name="Herman A."/>
            <person name="Abrahante J.E."/>
            <person name="Garbe J."/>
        </authorList>
    </citation>
    <scope>NUCLEOTIDE SEQUENCE</scope>
    <source>
        <strain evidence="2">Duluth1</strain>
        <tissue evidence="2">Whole animal</tissue>
    </source>
</reference>
<feature type="region of interest" description="Disordered" evidence="1">
    <location>
        <begin position="8"/>
        <end position="47"/>
    </location>
</feature>
<evidence type="ECO:0000313" key="2">
    <source>
        <dbReference type="EMBL" id="KAH3691687.1"/>
    </source>
</evidence>
<sequence length="60" mass="7045">MFYIEYYPCAVQGDQGNVESKNDDDDDDEDDDDDDDEDDDDDDDDDVLYISYIQLVLTEY</sequence>
<keyword evidence="3" id="KW-1185">Reference proteome</keyword>